<reference evidence="2" key="2">
    <citation type="submission" date="2013-05" db="EMBL/GenBank/DDBJ databases">
        <authorList>
            <person name="Carter J.-M."/>
            <person name="Baker S.C."/>
            <person name="Pink R."/>
            <person name="Carter D.R.F."/>
            <person name="Collins A."/>
            <person name="Tomlin J."/>
            <person name="Gibbs M."/>
            <person name="Breuker C.J."/>
        </authorList>
    </citation>
    <scope>NUCLEOTIDE SEQUENCE</scope>
    <source>
        <tissue evidence="2">Ovary</tissue>
    </source>
</reference>
<feature type="non-terminal residue" evidence="2">
    <location>
        <position position="1"/>
    </location>
</feature>
<reference evidence="2" key="1">
    <citation type="journal article" date="2013" name="BMC Genomics">
        <title>Unscrambling butterfly oogenesis.</title>
        <authorList>
            <person name="Carter J.M."/>
            <person name="Baker S.C."/>
            <person name="Pink R."/>
            <person name="Carter D.R."/>
            <person name="Collins A."/>
            <person name="Tomlin J."/>
            <person name="Gibbs M."/>
            <person name="Breuker C.J."/>
        </authorList>
    </citation>
    <scope>NUCLEOTIDE SEQUENCE</scope>
    <source>
        <tissue evidence="2">Ovary</tissue>
    </source>
</reference>
<feature type="transmembrane region" description="Helical" evidence="1">
    <location>
        <begin position="39"/>
        <end position="59"/>
    </location>
</feature>
<proteinExistence type="predicted"/>
<evidence type="ECO:0000256" key="1">
    <source>
        <dbReference type="SAM" id="Phobius"/>
    </source>
</evidence>
<dbReference type="EMBL" id="GAIX01006660">
    <property type="protein sequence ID" value="JAA85900.1"/>
    <property type="molecule type" value="Transcribed_RNA"/>
</dbReference>
<accession>S4PFC9</accession>
<keyword evidence="1" id="KW-0812">Transmembrane</keyword>
<keyword evidence="1" id="KW-0472">Membrane</keyword>
<sequence>NIGRETLGDKKNYVDKLILKPLQRYVTTHNIIENSKPNILIIILWIMYYGYLSGFKLNCLRIMHNCLL</sequence>
<name>S4PFC9_9NEOP</name>
<evidence type="ECO:0000313" key="2">
    <source>
        <dbReference type="EMBL" id="JAA85900.1"/>
    </source>
</evidence>
<dbReference type="AlphaFoldDB" id="S4PFC9"/>
<keyword evidence="1" id="KW-1133">Transmembrane helix</keyword>
<protein>
    <submittedName>
        <fullName evidence="2">Uncharacterized protein</fullName>
    </submittedName>
</protein>
<organism evidence="2">
    <name type="scientific">Pararge aegeria</name>
    <name type="common">speckled wood butterfly</name>
    <dbReference type="NCBI Taxonomy" id="116150"/>
    <lineage>
        <taxon>Eukaryota</taxon>
        <taxon>Metazoa</taxon>
        <taxon>Ecdysozoa</taxon>
        <taxon>Arthropoda</taxon>
        <taxon>Hexapoda</taxon>
        <taxon>Insecta</taxon>
        <taxon>Pterygota</taxon>
        <taxon>Neoptera</taxon>
        <taxon>Endopterygota</taxon>
        <taxon>Lepidoptera</taxon>
        <taxon>Glossata</taxon>
        <taxon>Ditrysia</taxon>
        <taxon>Papilionoidea</taxon>
        <taxon>Nymphalidae</taxon>
        <taxon>Satyrinae</taxon>
        <taxon>Satyrini</taxon>
        <taxon>Parargina</taxon>
        <taxon>Pararge</taxon>
    </lineage>
</organism>